<keyword evidence="6 11" id="KW-0694">RNA-binding</keyword>
<evidence type="ECO:0000256" key="10">
    <source>
        <dbReference type="ARBA" id="ARBA00049302"/>
    </source>
</evidence>
<evidence type="ECO:0000256" key="6">
    <source>
        <dbReference type="ARBA" id="ARBA00022884"/>
    </source>
</evidence>
<feature type="active site" description="Nucleophile" evidence="11">
    <location>
        <position position="307"/>
    </location>
</feature>
<evidence type="ECO:0000313" key="15">
    <source>
        <dbReference type="Proteomes" id="UP001345013"/>
    </source>
</evidence>
<keyword evidence="4 11" id="KW-0808">Transferase</keyword>
<evidence type="ECO:0000256" key="7">
    <source>
        <dbReference type="ARBA" id="ARBA00022946"/>
    </source>
</evidence>
<dbReference type="Gene3D" id="6.20.240.40">
    <property type="match status" value="1"/>
</dbReference>
<evidence type="ECO:0000256" key="12">
    <source>
        <dbReference type="SAM" id="MobiDB-lite"/>
    </source>
</evidence>
<feature type="binding site" evidence="11">
    <location>
        <position position="188"/>
    </location>
    <ligand>
        <name>S-adenosyl-L-methionine</name>
        <dbReference type="ChEBI" id="CHEBI:59789"/>
    </ligand>
</feature>
<keyword evidence="8" id="KW-0496">Mitochondrion</keyword>
<dbReference type="EMBL" id="JAVRRG010000186">
    <property type="protein sequence ID" value="KAK5079564.1"/>
    <property type="molecule type" value="Genomic_DNA"/>
</dbReference>
<feature type="binding site" evidence="11">
    <location>
        <begin position="147"/>
        <end position="153"/>
    </location>
    <ligand>
        <name>S-adenosyl-L-methionine</name>
        <dbReference type="ChEBI" id="CHEBI:59789"/>
    </ligand>
</feature>
<dbReference type="InterPro" id="IPR049560">
    <property type="entry name" value="MeTrfase_RsmB-F_NOP2_cat"/>
</dbReference>
<keyword evidence="5 11" id="KW-0949">S-adenosyl-L-methionine</keyword>
<dbReference type="InterPro" id="IPR001678">
    <property type="entry name" value="MeTrfase_RsmB-F_NOP2_dom"/>
</dbReference>
<evidence type="ECO:0000256" key="3">
    <source>
        <dbReference type="ARBA" id="ARBA00022603"/>
    </source>
</evidence>
<feature type="binding site" evidence="11">
    <location>
        <position position="244"/>
    </location>
    <ligand>
        <name>S-adenosyl-L-methionine</name>
        <dbReference type="ChEBI" id="CHEBI:59789"/>
    </ligand>
</feature>
<keyword evidence="15" id="KW-1185">Reference proteome</keyword>
<evidence type="ECO:0000256" key="4">
    <source>
        <dbReference type="ARBA" id="ARBA00022679"/>
    </source>
</evidence>
<dbReference type="Pfam" id="PF01189">
    <property type="entry name" value="Methyltr_RsmB-F"/>
    <property type="match status" value="1"/>
</dbReference>
<evidence type="ECO:0000256" key="1">
    <source>
        <dbReference type="ARBA" id="ARBA00004173"/>
    </source>
</evidence>
<dbReference type="Gene3D" id="3.40.50.150">
    <property type="entry name" value="Vaccinia Virus protein VP39"/>
    <property type="match status" value="1"/>
</dbReference>
<organism evidence="14 15">
    <name type="scientific">Lithohypha guttulata</name>
    <dbReference type="NCBI Taxonomy" id="1690604"/>
    <lineage>
        <taxon>Eukaryota</taxon>
        <taxon>Fungi</taxon>
        <taxon>Dikarya</taxon>
        <taxon>Ascomycota</taxon>
        <taxon>Pezizomycotina</taxon>
        <taxon>Eurotiomycetes</taxon>
        <taxon>Chaetothyriomycetidae</taxon>
        <taxon>Chaetothyriales</taxon>
        <taxon>Trichomeriaceae</taxon>
        <taxon>Lithohypha</taxon>
    </lineage>
</organism>
<sequence length="419" mass="45765">MPNIKATKALQKRADAAFETFHRSYTTTWGEDRWRSLFAALSLPTRYCALVNRFATQAEVQPLFGNESDHSAPDMRALSTSTTSYEKTVTFPLVVQSPSRQSYPVPQQVSSGEAGKLVLSHWNMDLASVLAACVLQVRPGDRVLDLCAAPGGKSIVLAQMLWPEGYADSTRSSESTSDTLSTCLHSNESDHARHKRLLANMQSYLPSKLFANGAVKIVRIDGSDKSAVHELPLGSGGYDKVLLDAPCSSERHVIQAHVKAASAGQIADEMANWKASHTKSLAKTQAALLMTALKAVKLGGKILYATCSISHEENDDVIERTIEAAKRERKKSFDSPQSAWRIKVDSPFEGDASGNYLLESMSEATKYGRIALPDHPAEGHWGPLYFCSIQKVPYKDKTEATPNAKAEQSRDQVSPNVPA</sequence>
<accession>A0ABR0JXT3</accession>
<dbReference type="InterPro" id="IPR029063">
    <property type="entry name" value="SAM-dependent_MTases_sf"/>
</dbReference>
<comment type="subcellular location">
    <subcellularLocation>
        <location evidence="1">Mitochondrion</location>
    </subcellularLocation>
</comment>
<feature type="domain" description="SAM-dependent MTase RsmB/NOP-type" evidence="13">
    <location>
        <begin position="124"/>
        <end position="392"/>
    </location>
</feature>
<dbReference type="PROSITE" id="PS51686">
    <property type="entry name" value="SAM_MT_RSMB_NOP"/>
    <property type="match status" value="1"/>
</dbReference>
<dbReference type="Proteomes" id="UP001345013">
    <property type="component" value="Unassembled WGS sequence"/>
</dbReference>
<dbReference type="PANTHER" id="PTHR22808:SF3">
    <property type="entry name" value="5-METHYLCYTOSINE RRNA METHYLTRANSFERASE NSUN4"/>
    <property type="match status" value="1"/>
</dbReference>
<gene>
    <name evidence="14" type="ORF">LTR24_009160</name>
</gene>
<dbReference type="PRINTS" id="PR02008">
    <property type="entry name" value="RCMTFAMILY"/>
</dbReference>
<comment type="caution">
    <text evidence="14">The sequence shown here is derived from an EMBL/GenBank/DDBJ whole genome shotgun (WGS) entry which is preliminary data.</text>
</comment>
<name>A0ABR0JXT3_9EURO</name>
<evidence type="ECO:0000256" key="9">
    <source>
        <dbReference type="ARBA" id="ARBA00042050"/>
    </source>
</evidence>
<protein>
    <recommendedName>
        <fullName evidence="9">NOL1/NOP2/Sun domain family member 4</fullName>
    </recommendedName>
</protein>
<evidence type="ECO:0000256" key="8">
    <source>
        <dbReference type="ARBA" id="ARBA00023128"/>
    </source>
</evidence>
<feature type="binding site" evidence="11">
    <location>
        <position position="221"/>
    </location>
    <ligand>
        <name>S-adenosyl-L-methionine</name>
        <dbReference type="ChEBI" id="CHEBI:59789"/>
    </ligand>
</feature>
<proteinExistence type="inferred from homology"/>
<dbReference type="InterPro" id="IPR023267">
    <property type="entry name" value="RCMT"/>
</dbReference>
<feature type="region of interest" description="Disordered" evidence="12">
    <location>
        <begin position="397"/>
        <end position="419"/>
    </location>
</feature>
<dbReference type="SUPFAM" id="SSF53335">
    <property type="entry name" value="S-adenosyl-L-methionine-dependent methyltransferases"/>
    <property type="match status" value="1"/>
</dbReference>
<dbReference type="PANTHER" id="PTHR22808">
    <property type="entry name" value="NCL1 YEAST -RELATED NOL1/NOP2/FMU SUN DOMAIN-CONTAINING"/>
    <property type="match status" value="1"/>
</dbReference>
<comment type="similarity">
    <text evidence="11">Belongs to the class I-like SAM-binding methyltransferase superfamily. RsmB/NOP family.</text>
</comment>
<reference evidence="14 15" key="1">
    <citation type="submission" date="2023-08" db="EMBL/GenBank/DDBJ databases">
        <title>Black Yeasts Isolated from many extreme environments.</title>
        <authorList>
            <person name="Coleine C."/>
            <person name="Stajich J.E."/>
            <person name="Selbmann L."/>
        </authorList>
    </citation>
    <scope>NUCLEOTIDE SEQUENCE [LARGE SCALE GENOMIC DNA]</scope>
    <source>
        <strain evidence="14 15">CCFEE 5885</strain>
    </source>
</reference>
<evidence type="ECO:0000313" key="14">
    <source>
        <dbReference type="EMBL" id="KAK5079564.1"/>
    </source>
</evidence>
<evidence type="ECO:0000256" key="11">
    <source>
        <dbReference type="PROSITE-ProRule" id="PRU01023"/>
    </source>
</evidence>
<evidence type="ECO:0000256" key="2">
    <source>
        <dbReference type="ARBA" id="ARBA00022552"/>
    </source>
</evidence>
<keyword evidence="3 11" id="KW-0489">Methyltransferase</keyword>
<evidence type="ECO:0000259" key="13">
    <source>
        <dbReference type="PROSITE" id="PS51686"/>
    </source>
</evidence>
<keyword evidence="2" id="KW-0698">rRNA processing</keyword>
<comment type="catalytic activity">
    <reaction evidence="10">
        <text>a cytidine in rRNA + S-adenosyl-L-methionine = a 5-methylcytidine in rRNA + S-adenosyl-L-homocysteine + H(+)</text>
        <dbReference type="Rhea" id="RHEA:61484"/>
        <dbReference type="Rhea" id="RHEA-COMP:15836"/>
        <dbReference type="Rhea" id="RHEA-COMP:15837"/>
        <dbReference type="ChEBI" id="CHEBI:15378"/>
        <dbReference type="ChEBI" id="CHEBI:57856"/>
        <dbReference type="ChEBI" id="CHEBI:59789"/>
        <dbReference type="ChEBI" id="CHEBI:74483"/>
        <dbReference type="ChEBI" id="CHEBI:82748"/>
    </reaction>
</comment>
<keyword evidence="7" id="KW-0809">Transit peptide</keyword>
<evidence type="ECO:0000256" key="5">
    <source>
        <dbReference type="ARBA" id="ARBA00022691"/>
    </source>
</evidence>